<accession>A0ABV0AWC2</accession>
<feature type="transmembrane region" description="Helical" evidence="2">
    <location>
        <begin position="49"/>
        <end position="69"/>
    </location>
</feature>
<feature type="transmembrane region" description="Helical" evidence="2">
    <location>
        <begin position="1287"/>
        <end position="1316"/>
    </location>
</feature>
<dbReference type="RefSeq" id="WP_346228254.1">
    <property type="nucleotide sequence ID" value="NZ_JBDJAW010000022.1"/>
</dbReference>
<evidence type="ECO:0000259" key="3">
    <source>
        <dbReference type="PROSITE" id="PS50022"/>
    </source>
</evidence>
<name>A0ABV0AWC2_9ACTN</name>
<evidence type="ECO:0000256" key="2">
    <source>
        <dbReference type="SAM" id="Phobius"/>
    </source>
</evidence>
<proteinExistence type="predicted"/>
<feature type="region of interest" description="Disordered" evidence="1">
    <location>
        <begin position="1384"/>
        <end position="1428"/>
    </location>
</feature>
<dbReference type="EMBL" id="JBDJAW010000022">
    <property type="protein sequence ID" value="MEN3538306.1"/>
    <property type="molecule type" value="Genomic_DNA"/>
</dbReference>
<evidence type="ECO:0000313" key="5">
    <source>
        <dbReference type="Proteomes" id="UP001447516"/>
    </source>
</evidence>
<evidence type="ECO:0000256" key="1">
    <source>
        <dbReference type="SAM" id="MobiDB-lite"/>
    </source>
</evidence>
<dbReference type="Pfam" id="PF11847">
    <property type="entry name" value="GT-C_AftD"/>
    <property type="match status" value="1"/>
</dbReference>
<dbReference type="Proteomes" id="UP001447516">
    <property type="component" value="Unassembled WGS sequence"/>
</dbReference>
<feature type="transmembrane region" description="Helical" evidence="2">
    <location>
        <begin position="1249"/>
        <end position="1267"/>
    </location>
</feature>
<dbReference type="Gene3D" id="2.60.120.260">
    <property type="entry name" value="Galactose-binding domain-like"/>
    <property type="match status" value="1"/>
</dbReference>
<feature type="transmembrane region" description="Helical" evidence="2">
    <location>
        <begin position="401"/>
        <end position="421"/>
    </location>
</feature>
<feature type="transmembrane region" description="Helical" evidence="2">
    <location>
        <begin position="326"/>
        <end position="345"/>
    </location>
</feature>
<feature type="compositionally biased region" description="Basic and acidic residues" evidence="1">
    <location>
        <begin position="1418"/>
        <end position="1428"/>
    </location>
</feature>
<dbReference type="PROSITE" id="PS50022">
    <property type="entry name" value="FA58C_3"/>
    <property type="match status" value="1"/>
</dbReference>
<gene>
    <name evidence="4" type="ORF">AAH991_24560</name>
</gene>
<keyword evidence="2" id="KW-0472">Membrane</keyword>
<feature type="transmembrane region" description="Helical" evidence="2">
    <location>
        <begin position="130"/>
        <end position="147"/>
    </location>
</feature>
<dbReference type="SUPFAM" id="SSF49785">
    <property type="entry name" value="Galactose-binding domain-like"/>
    <property type="match status" value="2"/>
</dbReference>
<dbReference type="InterPro" id="IPR021798">
    <property type="entry name" value="AftD_N"/>
</dbReference>
<keyword evidence="5" id="KW-1185">Reference proteome</keyword>
<feature type="transmembrane region" description="Helical" evidence="2">
    <location>
        <begin position="354"/>
        <end position="372"/>
    </location>
</feature>
<dbReference type="InterPro" id="IPR008979">
    <property type="entry name" value="Galactose-bd-like_sf"/>
</dbReference>
<feature type="domain" description="F5/8 type C" evidence="3">
    <location>
        <begin position="946"/>
        <end position="1016"/>
    </location>
</feature>
<feature type="transmembrane region" description="Helical" evidence="2">
    <location>
        <begin position="251"/>
        <end position="277"/>
    </location>
</feature>
<dbReference type="InterPro" id="IPR000421">
    <property type="entry name" value="FA58C"/>
</dbReference>
<keyword evidence="2" id="KW-1133">Transmembrane helix</keyword>
<sequence>MSVDVPVQPREPAPEEVTRAPGESAGAPEPAPAARPAPPGRTLRHRLRLLAGCLLLAAVAFNTAPGAVISETKLDMAVNPLGFLSRALHLWDPAYFGHLQNQAYGYLFPMGPFYVLFRAMDMPAWDIQRLWMSLVLCAAFLGTERLARAMGIGSPGTRILGALAYALAPHALALIGINSSEFQPSAVLPWVLLPLVRGTREGVSPRRAAALSAVAFLFAGGVNAAAELAVLVVPLVYLLSRRNGGRKWALLGWWLLFAGLVSMWWLVPLLLLGRYIFSFLPFIETASATTSVTSLVNALRGTSSWISFLPVDGQPWLPAAYDQATVPWLVAATALVAGLGLTGVVRRATPERTFLVLSVVAGLLIVTAGHAGDLAHPWTGQVRDLFDGPLAPFRNLHKFDALIRLPLALGLAALPAALPATGPATGPARLRGPVTAAIAGLLALTLVPVGTAGVTARGSFADLPTYWREAAAWLNRNAGDGMVLAMPGSARGEYLWGRPLDEPMQSLLTVRWATHANVPWGSPGLARLVQAVDERFATGRGSPGLTAALRRAGVSHLLIRNDLIRETLGTAWPARVHQTLQDSGLSRTAEFGPLVGLTASGTASGWLDQPYPALEVYTIPGTAPLASTVPRAGTLHVEGAPEAVLDLAEEGLLTGDRPVLVGDEPGAAAIPARDTILTDTLRKRDIVFGDVRRIASATLPDDQALVTTDLTDPAWSAATSTARYLDVKDVTASSADSGVTAAVGQRDPGRQPYAALDDDPRTGWRSDGWHGAVGEWLEVRFTGQVDLTEISAAFEQEAAGPPVAEVALETERGVRRVPVARTDALQPLPPVPGKSRWLRIRVTRLAYEPKTALGSRVGITDLRVPGVRAVRTISVPDTSNTGTGAGDPGTMLLTKQGDADACMRGSVTWTCSSRLQILGEDGNGFDRLVPVARDGVRTLRGQAVLTDPKAADLLTTLPKQYPHVSASSTAAEHGAVLGRQAMDGDPSTLWFAQPFDRHPTLSIDLGTTRSFSRIRVLFPDSAQGIPPVKLTLRAGERAVQGWVDRDGVFTFPTVRTRTFTIEFTAPASRAIEVAEIAIPGVKPLGGLGAIPLRLPCGYGPTLRVDGDDVPTRVVEGTLDDVLNGRPLTYSGCAPVHLTEGRSRVSVAPGDAFRVRSVVLADGTGQERKAVTAAPATVTSWGPQERRLRVAAAAPSYLVVNENFNAGWQAYLDGARLTPARLDGWRQAWELPAGGGEVVLRYEPDPAYRAALLAGLGLALVVVALALVRGRSRLRPVGPGRVRAPWVWIAAPLAGLWAGGVAGVAVVAAALAAFLWLRGIAAAQHAGPSRPRALARRAASAWVVLVALGLAGVAQAAGQGAAADALCLVVLARLLAAVRDPDDDRKITDGNGAGGGAFGRSSARSRTEDAQVAPGSCDKLQDHGRGVGV</sequence>
<feature type="compositionally biased region" description="Low complexity" evidence="1">
    <location>
        <begin position="19"/>
        <end position="28"/>
    </location>
</feature>
<evidence type="ECO:0000313" key="4">
    <source>
        <dbReference type="EMBL" id="MEN3538306.1"/>
    </source>
</evidence>
<reference evidence="4 5" key="1">
    <citation type="submission" date="2024-05" db="EMBL/GenBank/DDBJ databases">
        <title>Microbispora sp.ZYX-F-249.</title>
        <authorList>
            <person name="Xie H."/>
        </authorList>
    </citation>
    <scope>NUCLEOTIDE SEQUENCE [LARGE SCALE GENOMIC DNA]</scope>
    <source>
        <strain evidence="4 5">ZYX-F-249</strain>
    </source>
</reference>
<feature type="transmembrane region" description="Helical" evidence="2">
    <location>
        <begin position="213"/>
        <end position="239"/>
    </location>
</feature>
<feature type="compositionally biased region" description="Pro residues" evidence="1">
    <location>
        <begin position="29"/>
        <end position="39"/>
    </location>
</feature>
<organism evidence="4 5">
    <name type="scientific">Microbispora maris</name>
    <dbReference type="NCBI Taxonomy" id="3144104"/>
    <lineage>
        <taxon>Bacteria</taxon>
        <taxon>Bacillati</taxon>
        <taxon>Actinomycetota</taxon>
        <taxon>Actinomycetes</taxon>
        <taxon>Streptosporangiales</taxon>
        <taxon>Streptosporangiaceae</taxon>
        <taxon>Microbispora</taxon>
    </lineage>
</organism>
<protein>
    <submittedName>
        <fullName evidence="4">Alpha-(1-&gt;3)-arabinofuranosyltransferase</fullName>
    </submittedName>
</protein>
<comment type="caution">
    <text evidence="4">The sequence shown here is derived from an EMBL/GenBank/DDBJ whole genome shotgun (WGS) entry which is preliminary data.</text>
</comment>
<keyword evidence="2" id="KW-0812">Transmembrane</keyword>
<feature type="region of interest" description="Disordered" evidence="1">
    <location>
        <begin position="1"/>
        <end position="39"/>
    </location>
</feature>